<dbReference type="EMBL" id="CP119923">
    <property type="protein sequence ID" value="WFD17683.1"/>
    <property type="molecule type" value="Genomic_DNA"/>
</dbReference>
<proteinExistence type="predicted"/>
<dbReference type="Proteomes" id="UP001217582">
    <property type="component" value="Chromosome 8"/>
</dbReference>
<reference evidence="1 2" key="1">
    <citation type="submission" date="2023-03" db="EMBL/GenBank/DDBJ databases">
        <title>Mating type loci evolution in Malassezia.</title>
        <authorList>
            <person name="Coelho M.A."/>
        </authorList>
    </citation>
    <scope>NUCLEOTIDE SEQUENCE [LARGE SCALE GENOMIC DNA]</scope>
    <source>
        <strain evidence="1 2">CBS 13387</strain>
    </source>
</reference>
<evidence type="ECO:0000313" key="2">
    <source>
        <dbReference type="Proteomes" id="UP001217582"/>
    </source>
</evidence>
<evidence type="ECO:0000313" key="1">
    <source>
        <dbReference type="EMBL" id="WFD17683.1"/>
    </source>
</evidence>
<organism evidence="1 2">
    <name type="scientific">Malassezia arunalokei</name>
    <dbReference type="NCBI Taxonomy" id="1514897"/>
    <lineage>
        <taxon>Eukaryota</taxon>
        <taxon>Fungi</taxon>
        <taxon>Dikarya</taxon>
        <taxon>Basidiomycota</taxon>
        <taxon>Ustilaginomycotina</taxon>
        <taxon>Malasseziomycetes</taxon>
        <taxon>Malasseziales</taxon>
        <taxon>Malasseziaceae</taxon>
        <taxon>Malassezia</taxon>
    </lineage>
</organism>
<dbReference type="AlphaFoldDB" id="A0AAJ5Z3J6"/>
<sequence>MATVNHDSTRGQRPGTIRMRPHERILASYPNCHVRVLFLPTQRALESRGGTCTVSSQRLVFTSNQASEELDTLSVPLEKMSVGKYVLPIFCAPYWQATMTHFTDGTRDHGQVIVRFPSGGGMSFQQTIRKAQEQWDVERHHEDILRTYQ</sequence>
<protein>
    <submittedName>
        <fullName evidence="1">Uncharacterized protein</fullName>
    </submittedName>
</protein>
<gene>
    <name evidence="1" type="ORF">MARU1_003742</name>
</gene>
<name>A0AAJ5Z3J6_9BASI</name>
<dbReference type="SUPFAM" id="SSF50729">
    <property type="entry name" value="PH domain-like"/>
    <property type="match status" value="1"/>
</dbReference>
<keyword evidence="2" id="KW-1185">Reference proteome</keyword>
<accession>A0AAJ5Z3J6</accession>